<evidence type="ECO:0000259" key="1">
    <source>
        <dbReference type="Pfam" id="PF13372"/>
    </source>
</evidence>
<organism evidence="2 3">
    <name type="scientific">Algoriphagus faecimaris</name>
    <dbReference type="NCBI Taxonomy" id="686796"/>
    <lineage>
        <taxon>Bacteria</taxon>
        <taxon>Pseudomonadati</taxon>
        <taxon>Bacteroidota</taxon>
        <taxon>Cytophagia</taxon>
        <taxon>Cytophagales</taxon>
        <taxon>Cyclobacteriaceae</taxon>
        <taxon>Algoriphagus</taxon>
    </lineage>
</organism>
<name>A0A1G6XWX9_9BACT</name>
<dbReference type="EMBL" id="FNAC01000071">
    <property type="protein sequence ID" value="SDD82491.1"/>
    <property type="molecule type" value="Genomic_DNA"/>
</dbReference>
<dbReference type="AlphaFoldDB" id="A0A1G6XWX9"/>
<evidence type="ECO:0000313" key="2">
    <source>
        <dbReference type="EMBL" id="SDD82491.1"/>
    </source>
</evidence>
<dbReference type="RefSeq" id="WP_087941408.1">
    <property type="nucleotide sequence ID" value="NZ_FNAC01000071.1"/>
</dbReference>
<dbReference type="Proteomes" id="UP000199060">
    <property type="component" value="Unassembled WGS sequence"/>
</dbReference>
<reference evidence="3" key="1">
    <citation type="submission" date="2016-10" db="EMBL/GenBank/DDBJ databases">
        <authorList>
            <person name="Varghese N."/>
            <person name="Submissions S."/>
        </authorList>
    </citation>
    <scope>NUCLEOTIDE SEQUENCE [LARGE SCALE GENOMIC DNA]</scope>
    <source>
        <strain evidence="3">DSM 23095</strain>
    </source>
</reference>
<accession>A0A1G6XWX9</accession>
<feature type="domain" description="Alginate export" evidence="1">
    <location>
        <begin position="23"/>
        <end position="147"/>
    </location>
</feature>
<proteinExistence type="predicted"/>
<sequence length="422" mass="48599">MKFISIFLFIFLGLILGSHAQFSFDGQYFTRGEYRNGYAKIIENGWNPAFFIAHRARIQATYLHNDYSFFMSVQDVRTWGSTSQLNTTDSFLSVHEAWAQVNFNPDLSLKVGRQELNYDNFRFLGNVDWAFQARSHDLALLKYEKNASKLHFGAAFNQQSQSFSGTLYEQPNQYKTAQFVRFEQLKGGNAYSLLFWNEGRENGGQVFFKQTFGVSNFQLGNSRKLKASGYLYFQTGKNTLDKLVSAWNFGIDFKREFLLDSAQGKKLAFSSGFEILSGTKNEDTKDRSFTPSYGTNHLFNGFMDYFFVSNVLTPPLGIQNLYLKGRINTNSKTWVQGDFHFFWAHQNLEMDIGKYFGSELDVSFGRILNEAVSIQAGYSRFFAQDRFVKISGIVNAKSNQDWAYLMFILRPNSKNRFIGVRI</sequence>
<protein>
    <submittedName>
        <fullName evidence="2">Alginate export</fullName>
    </submittedName>
</protein>
<dbReference type="OrthoDB" id="1070463at2"/>
<dbReference type="Pfam" id="PF13372">
    <property type="entry name" value="Alginate_exp"/>
    <property type="match status" value="1"/>
</dbReference>
<dbReference type="STRING" id="686796.SAMN04488104_10719"/>
<gene>
    <name evidence="2" type="ORF">SAMN04488104_10719</name>
</gene>
<evidence type="ECO:0000313" key="3">
    <source>
        <dbReference type="Proteomes" id="UP000199060"/>
    </source>
</evidence>
<dbReference type="InterPro" id="IPR025388">
    <property type="entry name" value="Alginate_export_dom"/>
</dbReference>
<keyword evidence="3" id="KW-1185">Reference proteome</keyword>